<dbReference type="EMBL" id="LAZR01031114">
    <property type="protein sequence ID" value="KKL54687.1"/>
    <property type="molecule type" value="Genomic_DNA"/>
</dbReference>
<keyword evidence="1" id="KW-0472">Membrane</keyword>
<accession>A0A0F9FU45</accession>
<feature type="transmembrane region" description="Helical" evidence="1">
    <location>
        <begin position="12"/>
        <end position="30"/>
    </location>
</feature>
<evidence type="ECO:0000256" key="1">
    <source>
        <dbReference type="SAM" id="Phobius"/>
    </source>
</evidence>
<keyword evidence="1" id="KW-1133">Transmembrane helix</keyword>
<keyword evidence="1" id="KW-0812">Transmembrane</keyword>
<sequence>MDFLFEWFNFSNLLYFIILTLGVVFTLVTAKYRNVVAQLKELFIVVRHAREDGEVTEEEKEQILKEVPGVLLSLRPGPGQVRSIFDCPSFHEFPELVHREYLFNRPGWKG</sequence>
<reference evidence="2" key="1">
    <citation type="journal article" date="2015" name="Nature">
        <title>Complex archaea that bridge the gap between prokaryotes and eukaryotes.</title>
        <authorList>
            <person name="Spang A."/>
            <person name="Saw J.H."/>
            <person name="Jorgensen S.L."/>
            <person name="Zaremba-Niedzwiedzka K."/>
            <person name="Martijn J."/>
            <person name="Lind A.E."/>
            <person name="van Eijk R."/>
            <person name="Schleper C."/>
            <person name="Guy L."/>
            <person name="Ettema T.J."/>
        </authorList>
    </citation>
    <scope>NUCLEOTIDE SEQUENCE</scope>
</reference>
<protein>
    <submittedName>
        <fullName evidence="2">Uncharacterized protein</fullName>
    </submittedName>
</protein>
<gene>
    <name evidence="2" type="ORF">LCGC14_2262950</name>
</gene>
<proteinExistence type="predicted"/>
<feature type="non-terminal residue" evidence="2">
    <location>
        <position position="110"/>
    </location>
</feature>
<name>A0A0F9FU45_9ZZZZ</name>
<comment type="caution">
    <text evidence="2">The sequence shown here is derived from an EMBL/GenBank/DDBJ whole genome shotgun (WGS) entry which is preliminary data.</text>
</comment>
<dbReference type="AlphaFoldDB" id="A0A0F9FU45"/>
<evidence type="ECO:0000313" key="2">
    <source>
        <dbReference type="EMBL" id="KKL54687.1"/>
    </source>
</evidence>
<organism evidence="2">
    <name type="scientific">marine sediment metagenome</name>
    <dbReference type="NCBI Taxonomy" id="412755"/>
    <lineage>
        <taxon>unclassified sequences</taxon>
        <taxon>metagenomes</taxon>
        <taxon>ecological metagenomes</taxon>
    </lineage>
</organism>